<dbReference type="InterPro" id="IPR009075">
    <property type="entry name" value="AcylCo_DH/oxidase_C"/>
</dbReference>
<feature type="domain" description="Acyl-CoA oxidase/dehydrogenase middle" evidence="10">
    <location>
        <begin position="168"/>
        <end position="258"/>
    </location>
</feature>
<organism evidence="12 13">
    <name type="scientific">Aeromicrobium marinum DSM 15272</name>
    <dbReference type="NCBI Taxonomy" id="585531"/>
    <lineage>
        <taxon>Bacteria</taxon>
        <taxon>Bacillati</taxon>
        <taxon>Actinomycetota</taxon>
        <taxon>Actinomycetes</taxon>
        <taxon>Propionibacteriales</taxon>
        <taxon>Nocardioidaceae</taxon>
        <taxon>Aeromicrobium</taxon>
    </lineage>
</organism>
<dbReference type="STRING" id="585531.HMPREF0063_12167"/>
<dbReference type="PANTHER" id="PTHR42807:SF1">
    <property type="entry name" value="GLUTARYL-COA DEHYDROGENASE, MITOCHONDRIAL"/>
    <property type="match status" value="1"/>
</dbReference>
<dbReference type="InterPro" id="IPR013786">
    <property type="entry name" value="AcylCoA_DH/ox_N"/>
</dbReference>
<feature type="domain" description="Acyl-CoA dehydrogenase/oxidase C-terminal" evidence="9">
    <location>
        <begin position="271"/>
        <end position="417"/>
    </location>
</feature>
<evidence type="ECO:0000256" key="3">
    <source>
        <dbReference type="ARBA" id="ARBA00022630"/>
    </source>
</evidence>
<evidence type="ECO:0000256" key="7">
    <source>
        <dbReference type="RuleBase" id="RU362125"/>
    </source>
</evidence>
<dbReference type="Gene3D" id="1.20.140.10">
    <property type="entry name" value="Butyryl-CoA Dehydrogenase, subunit A, domain 3"/>
    <property type="match status" value="1"/>
</dbReference>
<accession>E2SCK5</accession>
<dbReference type="InterPro" id="IPR037069">
    <property type="entry name" value="AcylCoA_DH/ox_N_sf"/>
</dbReference>
<evidence type="ECO:0000256" key="1">
    <source>
        <dbReference type="ARBA" id="ARBA00001974"/>
    </source>
</evidence>
<protein>
    <submittedName>
        <fullName evidence="12">Acyl-CoA dehydrogenase, C-terminal domain protein</fullName>
    </submittedName>
</protein>
<dbReference type="GO" id="GO:0046949">
    <property type="term" value="P:fatty-acyl-CoA biosynthetic process"/>
    <property type="evidence" value="ECO:0007669"/>
    <property type="project" value="TreeGrafter"/>
</dbReference>
<evidence type="ECO:0000256" key="2">
    <source>
        <dbReference type="ARBA" id="ARBA00009347"/>
    </source>
</evidence>
<keyword evidence="6 7" id="KW-0560">Oxidoreductase</keyword>
<dbReference type="Gene3D" id="1.10.540.10">
    <property type="entry name" value="Acyl-CoA dehydrogenase/oxidase, N-terminal domain"/>
    <property type="match status" value="1"/>
</dbReference>
<comment type="similarity">
    <text evidence="2 7">Belongs to the acyl-CoA dehydrogenase family.</text>
</comment>
<gene>
    <name evidence="12" type="ORF">HMPREF0063_12167</name>
</gene>
<dbReference type="InterPro" id="IPR036250">
    <property type="entry name" value="AcylCo_DH-like_C"/>
</dbReference>
<keyword evidence="13" id="KW-1185">Reference proteome</keyword>
<dbReference type="FunFam" id="2.40.110.10:FF:000002">
    <property type="entry name" value="Acyl-CoA dehydrogenase fadE12"/>
    <property type="match status" value="1"/>
</dbReference>
<dbReference type="GO" id="GO:0050660">
    <property type="term" value="F:flavin adenine dinucleotide binding"/>
    <property type="evidence" value="ECO:0007669"/>
    <property type="project" value="InterPro"/>
</dbReference>
<comment type="cofactor">
    <cofactor evidence="1 7">
        <name>FAD</name>
        <dbReference type="ChEBI" id="CHEBI:57692"/>
    </cofactor>
</comment>
<dbReference type="Gene3D" id="2.40.110.10">
    <property type="entry name" value="Butyryl-CoA Dehydrogenase, subunit A, domain 2"/>
    <property type="match status" value="1"/>
</dbReference>
<evidence type="ECO:0000259" key="11">
    <source>
        <dbReference type="Pfam" id="PF02771"/>
    </source>
</evidence>
<evidence type="ECO:0000256" key="6">
    <source>
        <dbReference type="ARBA" id="ARBA00023002"/>
    </source>
</evidence>
<evidence type="ECO:0000259" key="9">
    <source>
        <dbReference type="Pfam" id="PF00441"/>
    </source>
</evidence>
<dbReference type="AlphaFoldDB" id="E2SCK5"/>
<dbReference type="GO" id="GO:0000062">
    <property type="term" value="F:fatty-acyl-CoA binding"/>
    <property type="evidence" value="ECO:0007669"/>
    <property type="project" value="TreeGrafter"/>
</dbReference>
<dbReference type="SUPFAM" id="SSF47203">
    <property type="entry name" value="Acyl-CoA dehydrogenase C-terminal domain-like"/>
    <property type="match status" value="1"/>
</dbReference>
<reference evidence="12" key="1">
    <citation type="submission" date="2010-08" db="EMBL/GenBank/DDBJ databases">
        <authorList>
            <person name="Muzny D."/>
            <person name="Qin X."/>
            <person name="Buhay C."/>
            <person name="Dugan-Rocha S."/>
            <person name="Ding Y."/>
            <person name="Chen G."/>
            <person name="Hawes A."/>
            <person name="Holder M."/>
            <person name="Jhangiani S."/>
            <person name="Johnson A."/>
            <person name="Khan Z."/>
            <person name="Li Z."/>
            <person name="Liu W."/>
            <person name="Liu X."/>
            <person name="Perez L."/>
            <person name="Shen H."/>
            <person name="Wang Q."/>
            <person name="Watt J."/>
            <person name="Xi L."/>
            <person name="Xin Y."/>
            <person name="Zhou J."/>
            <person name="Deng J."/>
            <person name="Jiang H."/>
            <person name="Liu Y."/>
            <person name="Qu J."/>
            <person name="Song X.-Z."/>
            <person name="Zhang L."/>
            <person name="Villasana D."/>
            <person name="Johnson A."/>
            <person name="Liu J."/>
            <person name="Liyanage D."/>
            <person name="Lorensuhewa L."/>
            <person name="Robinson T."/>
            <person name="Song A."/>
            <person name="Song B.-B."/>
            <person name="Dinh H."/>
            <person name="Thornton R."/>
            <person name="Coyle M."/>
            <person name="Francisco L."/>
            <person name="Jackson L."/>
            <person name="Javaid M."/>
            <person name="Korchina V."/>
            <person name="Kovar C."/>
            <person name="Mata R."/>
            <person name="Mathew T."/>
            <person name="Ngo R."/>
            <person name="Nguyen L."/>
            <person name="Nguyen N."/>
            <person name="Okwuonu G."/>
            <person name="Ongeri F."/>
            <person name="Pham C."/>
            <person name="Simmons D."/>
            <person name="Wilczek-Boney K."/>
            <person name="Hale W."/>
            <person name="Jakkamsetti A."/>
            <person name="Pham P."/>
            <person name="Ruth R."/>
            <person name="San Lucas F."/>
            <person name="Warren J."/>
            <person name="Zhang J."/>
            <person name="Zhao Z."/>
            <person name="Zhou C."/>
            <person name="Zhu D."/>
            <person name="Lee S."/>
            <person name="Bess C."/>
            <person name="Blankenburg K."/>
            <person name="Forbes L."/>
            <person name="Fu Q."/>
            <person name="Gubbala S."/>
            <person name="Hirani K."/>
            <person name="Jayaseelan J.C."/>
            <person name="Lara F."/>
            <person name="Munidasa M."/>
            <person name="Palculict T."/>
            <person name="Patil S."/>
            <person name="Pu L.-L."/>
            <person name="Saada N."/>
            <person name="Tang L."/>
            <person name="Weissenberger G."/>
            <person name="Zhu Y."/>
            <person name="Hemphill L."/>
            <person name="Shang Y."/>
            <person name="Youmans B."/>
            <person name="Ayvaz T."/>
            <person name="Ross M."/>
            <person name="Santibanez J."/>
            <person name="Aqrawi P."/>
            <person name="Gross S."/>
            <person name="Joshi V."/>
            <person name="Fowler G."/>
            <person name="Nazareth L."/>
            <person name="Reid J."/>
            <person name="Worley K."/>
            <person name="Petrosino J."/>
            <person name="Highlander S."/>
            <person name="Gibbs R."/>
        </authorList>
    </citation>
    <scope>NUCLEOTIDE SEQUENCE [LARGE SCALE GENOMIC DNA]</scope>
    <source>
        <strain evidence="12">DSM 15272</strain>
    </source>
</reference>
<evidence type="ECO:0000259" key="10">
    <source>
        <dbReference type="Pfam" id="PF02770"/>
    </source>
</evidence>
<dbReference type="SUPFAM" id="SSF56645">
    <property type="entry name" value="Acyl-CoA dehydrogenase NM domain-like"/>
    <property type="match status" value="1"/>
</dbReference>
<sequence length="424" mass="45809">MLFSMVGSGGQDLQSAARHGRRAPRDTRRGGTIGCMTSTTPWDLFALDRLVDDTERDLAAAVRSFVDRRVRPDVGTWFDEARLPVRELARELGDLGVMGMHLEGYGCAGSSATAYGLACLELEAGDSGLRSLVSVQGSLAMYAIHRWGSEEQRTTWLPRMATGEALGCFGLTEPDFGSDPGGMRTRARRDGSDWVLDGSKMWITNGSVADVAVVWARTDEGIRGFVVPTDTPGFSAPEITRKLSLRASVTSELVLEGVRLPADAMLPEAAGLSGPLSCLNEARFGIVFGAMGAARDCLRTALDYARDRQIFDQSLASFQITQTKLADMTLELGKGMLLALHLGRLKDAGELRPEQVSLGKLNNVREAIGIARECRTILGANGISLEYPVLRHANNLESVLTYEGTSEVHQLTIGRALTGESAFR</sequence>
<dbReference type="Pfam" id="PF02770">
    <property type="entry name" value="Acyl-CoA_dh_M"/>
    <property type="match status" value="1"/>
</dbReference>
<dbReference type="Pfam" id="PF02771">
    <property type="entry name" value="Acyl-CoA_dh_N"/>
    <property type="match status" value="1"/>
</dbReference>
<dbReference type="GO" id="GO:0004361">
    <property type="term" value="F:glutaryl-CoA dehydrogenase activity"/>
    <property type="evidence" value="ECO:0007669"/>
    <property type="project" value="TreeGrafter"/>
</dbReference>
<dbReference type="Pfam" id="PF00441">
    <property type="entry name" value="Acyl-CoA_dh_1"/>
    <property type="match status" value="1"/>
</dbReference>
<dbReference type="GO" id="GO:0033539">
    <property type="term" value="P:fatty acid beta-oxidation using acyl-CoA dehydrogenase"/>
    <property type="evidence" value="ECO:0007669"/>
    <property type="project" value="TreeGrafter"/>
</dbReference>
<feature type="region of interest" description="Disordered" evidence="8">
    <location>
        <begin position="1"/>
        <end position="32"/>
    </location>
</feature>
<evidence type="ECO:0000313" key="13">
    <source>
        <dbReference type="Proteomes" id="UP000003111"/>
    </source>
</evidence>
<dbReference type="EMBL" id="ACLF03000006">
    <property type="protein sequence ID" value="EFQ82958.1"/>
    <property type="molecule type" value="Genomic_DNA"/>
</dbReference>
<name>E2SCK5_9ACTN</name>
<keyword evidence="5" id="KW-0809">Transit peptide</keyword>
<evidence type="ECO:0000256" key="5">
    <source>
        <dbReference type="ARBA" id="ARBA00022946"/>
    </source>
</evidence>
<comment type="caution">
    <text evidence="12">The sequence shown here is derived from an EMBL/GenBank/DDBJ whole genome shotgun (WGS) entry which is preliminary data.</text>
</comment>
<keyword evidence="3 7" id="KW-0285">Flavoprotein</keyword>
<dbReference type="InterPro" id="IPR009100">
    <property type="entry name" value="AcylCoA_DH/oxidase_NM_dom_sf"/>
</dbReference>
<feature type="domain" description="Acyl-CoA dehydrogenase/oxidase N-terminal" evidence="11">
    <location>
        <begin position="53"/>
        <end position="164"/>
    </location>
</feature>
<dbReference type="eggNOG" id="COG1960">
    <property type="taxonomic scope" value="Bacteria"/>
</dbReference>
<dbReference type="InterPro" id="IPR006091">
    <property type="entry name" value="Acyl-CoA_Oxase/DH_mid-dom"/>
</dbReference>
<dbReference type="PANTHER" id="PTHR42807">
    <property type="entry name" value="GLUTARYL-COA DEHYDROGENASE, MITOCHONDRIAL"/>
    <property type="match status" value="1"/>
</dbReference>
<dbReference type="Proteomes" id="UP000003111">
    <property type="component" value="Unassembled WGS sequence"/>
</dbReference>
<dbReference type="InterPro" id="IPR046373">
    <property type="entry name" value="Acyl-CoA_Oxase/DH_mid-dom_sf"/>
</dbReference>
<evidence type="ECO:0000256" key="8">
    <source>
        <dbReference type="SAM" id="MobiDB-lite"/>
    </source>
</evidence>
<dbReference type="HOGENOM" id="CLU_018204_8_0_11"/>
<evidence type="ECO:0000313" key="12">
    <source>
        <dbReference type="EMBL" id="EFQ82958.1"/>
    </source>
</evidence>
<evidence type="ECO:0000256" key="4">
    <source>
        <dbReference type="ARBA" id="ARBA00022827"/>
    </source>
</evidence>
<dbReference type="InterPro" id="IPR052033">
    <property type="entry name" value="Glutaryl-CoA_DH_mitochondrial"/>
</dbReference>
<keyword evidence="4 7" id="KW-0274">FAD</keyword>
<proteinExistence type="inferred from homology"/>